<reference evidence="7 8" key="1">
    <citation type="submission" date="2020-08" db="EMBL/GenBank/DDBJ databases">
        <title>Genome public.</title>
        <authorList>
            <person name="Liu C."/>
            <person name="Sun Q."/>
        </authorList>
    </citation>
    <scope>NUCLEOTIDE SEQUENCE [LARGE SCALE GENOMIC DNA]</scope>
    <source>
        <strain evidence="7 8">BX17</strain>
    </source>
</reference>
<dbReference type="Proteomes" id="UP000652847">
    <property type="component" value="Unassembled WGS sequence"/>
</dbReference>
<dbReference type="GO" id="GO:0030976">
    <property type="term" value="F:thiamine pyrophosphate binding"/>
    <property type="evidence" value="ECO:0007669"/>
    <property type="project" value="InterPro"/>
</dbReference>
<evidence type="ECO:0000259" key="6">
    <source>
        <dbReference type="Pfam" id="PF02776"/>
    </source>
</evidence>
<comment type="caution">
    <text evidence="7">The sequence shown here is derived from an EMBL/GenBank/DDBJ whole genome shotgun (WGS) entry which is preliminary data.</text>
</comment>
<dbReference type="FunFam" id="3.40.50.970:FF:000007">
    <property type="entry name" value="Acetolactate synthase"/>
    <property type="match status" value="1"/>
</dbReference>
<dbReference type="Pfam" id="PF00205">
    <property type="entry name" value="TPP_enzyme_M"/>
    <property type="match status" value="1"/>
</dbReference>
<dbReference type="InterPro" id="IPR012000">
    <property type="entry name" value="Thiamin_PyroP_enz_cen_dom"/>
</dbReference>
<organism evidence="7 8">
    <name type="scientific">Blautia segnis</name>
    <dbReference type="NCBI Taxonomy" id="2763030"/>
    <lineage>
        <taxon>Bacteria</taxon>
        <taxon>Bacillati</taxon>
        <taxon>Bacillota</taxon>
        <taxon>Clostridia</taxon>
        <taxon>Lachnospirales</taxon>
        <taxon>Lachnospiraceae</taxon>
        <taxon>Blautia</taxon>
    </lineage>
</organism>
<evidence type="ECO:0000259" key="4">
    <source>
        <dbReference type="Pfam" id="PF00205"/>
    </source>
</evidence>
<feature type="domain" description="Thiamine pyrophosphate enzyme TPP-binding" evidence="5">
    <location>
        <begin position="458"/>
        <end position="583"/>
    </location>
</feature>
<keyword evidence="2 3" id="KW-0786">Thiamine pyrophosphate</keyword>
<dbReference type="GO" id="GO:0009097">
    <property type="term" value="P:isoleucine biosynthetic process"/>
    <property type="evidence" value="ECO:0007669"/>
    <property type="project" value="TreeGrafter"/>
</dbReference>
<protein>
    <submittedName>
        <fullName evidence="7">Thiamine pyrophosphate-binding protein</fullName>
    </submittedName>
</protein>
<dbReference type="EMBL" id="JACOOT010000006">
    <property type="protein sequence ID" value="MBC5650011.1"/>
    <property type="molecule type" value="Genomic_DNA"/>
</dbReference>
<dbReference type="GO" id="GO:0005948">
    <property type="term" value="C:acetolactate synthase complex"/>
    <property type="evidence" value="ECO:0007669"/>
    <property type="project" value="TreeGrafter"/>
</dbReference>
<evidence type="ECO:0000259" key="5">
    <source>
        <dbReference type="Pfam" id="PF02775"/>
    </source>
</evidence>
<dbReference type="InterPro" id="IPR029035">
    <property type="entry name" value="DHS-like_NAD/FAD-binding_dom"/>
</dbReference>
<dbReference type="CDD" id="cd07035">
    <property type="entry name" value="TPP_PYR_POX_like"/>
    <property type="match status" value="1"/>
</dbReference>
<dbReference type="Pfam" id="PF02775">
    <property type="entry name" value="TPP_enzyme_C"/>
    <property type="match status" value="1"/>
</dbReference>
<dbReference type="PANTHER" id="PTHR18968">
    <property type="entry name" value="THIAMINE PYROPHOSPHATE ENZYMES"/>
    <property type="match status" value="1"/>
</dbReference>
<dbReference type="PANTHER" id="PTHR18968:SF13">
    <property type="entry name" value="ACETOLACTATE SYNTHASE CATALYTIC SUBUNIT, MITOCHONDRIAL"/>
    <property type="match status" value="1"/>
</dbReference>
<evidence type="ECO:0000256" key="1">
    <source>
        <dbReference type="ARBA" id="ARBA00007812"/>
    </source>
</evidence>
<dbReference type="GO" id="GO:0003984">
    <property type="term" value="F:acetolactate synthase activity"/>
    <property type="evidence" value="ECO:0007669"/>
    <property type="project" value="TreeGrafter"/>
</dbReference>
<sequence length="644" mass="70959">MKVTDYIVEFLQRKGIHDFFGYQGTMIAHLVDSIEKNPNTRSHSSYNEQGASFAACGYAQAGEKCACAYATSGPGAVNLISGIADAYFDSLPVIFLTGQLNTYEYSGIPGLRQQGFQEIDIVAMTRPVTKYAVQIREDEDIVKELNKAWHIANTGRKGPVLIDLPMNIQRGDVKNPVYEMSLENINLGDVNSEKLEMEELGQMDMRSEKIGSKESGAKIENSGIAETALFNVSADVKECAAAIRSALQEAKRPVIMLGHGVSDKAVREELFALARQWKIPVITSVLEMSALSWDDPLNFGCIGGAYGHRYANMIANAKSDLLICLGISLCTRQIGTKVHEFAKGAKIIRADIDSYNLRRNIHENGTNELKFCVDAADVIHMLAGWTGNETGVSINRTGEAEIHSWNLAHLDFTEWLSVCTDIRSSLRAVDDAIPERYPNRMIADLSDLLADTSAVAIDVGQHMVWSYQSFHNQKNQKLLFSGGHGAMGYALPAAIGAHYATGKPVACICGDGAFQMNIQELEWVKRENLPITMIVMNNHALGMIRHLQRDYFEQVYADTAEGTGFSSCNFAEVARAYGLTSTCMEAEAVKDNAAGFFCSTIAPRLLEILLEPGTYAYPKTCLGEPIHNQQPYIPKEIYNRLMSL</sequence>
<dbReference type="Gene3D" id="3.40.50.970">
    <property type="match status" value="2"/>
</dbReference>
<accession>A0A8I0AH76</accession>
<dbReference type="InterPro" id="IPR029061">
    <property type="entry name" value="THDP-binding"/>
</dbReference>
<evidence type="ECO:0000256" key="3">
    <source>
        <dbReference type="RuleBase" id="RU362132"/>
    </source>
</evidence>
<dbReference type="InterPro" id="IPR011766">
    <property type="entry name" value="TPP_enzyme_TPP-bd"/>
</dbReference>
<dbReference type="SUPFAM" id="SSF52518">
    <property type="entry name" value="Thiamin diphosphate-binding fold (THDP-binding)"/>
    <property type="match status" value="2"/>
</dbReference>
<dbReference type="GO" id="GO:0050660">
    <property type="term" value="F:flavin adenine dinucleotide binding"/>
    <property type="evidence" value="ECO:0007669"/>
    <property type="project" value="TreeGrafter"/>
</dbReference>
<dbReference type="GO" id="GO:0009099">
    <property type="term" value="P:L-valine biosynthetic process"/>
    <property type="evidence" value="ECO:0007669"/>
    <property type="project" value="TreeGrafter"/>
</dbReference>
<comment type="similarity">
    <text evidence="1 3">Belongs to the TPP enzyme family.</text>
</comment>
<evidence type="ECO:0000313" key="7">
    <source>
        <dbReference type="EMBL" id="MBC5650011.1"/>
    </source>
</evidence>
<keyword evidence="8" id="KW-1185">Reference proteome</keyword>
<proteinExistence type="inferred from homology"/>
<dbReference type="Gene3D" id="3.40.50.1220">
    <property type="entry name" value="TPP-binding domain"/>
    <property type="match status" value="1"/>
</dbReference>
<evidence type="ECO:0000313" key="8">
    <source>
        <dbReference type="Proteomes" id="UP000652847"/>
    </source>
</evidence>
<dbReference type="AlphaFoldDB" id="A0A8I0AH76"/>
<dbReference type="Pfam" id="PF02776">
    <property type="entry name" value="TPP_enzyme_N"/>
    <property type="match status" value="1"/>
</dbReference>
<feature type="domain" description="Thiamine pyrophosphate enzyme central" evidence="4">
    <location>
        <begin position="242"/>
        <end position="380"/>
    </location>
</feature>
<gene>
    <name evidence="7" type="ORF">H8S54_02450</name>
</gene>
<feature type="domain" description="Thiamine pyrophosphate enzyme N-terminal TPP-binding" evidence="6">
    <location>
        <begin position="1"/>
        <end position="124"/>
    </location>
</feature>
<evidence type="ECO:0000256" key="2">
    <source>
        <dbReference type="ARBA" id="ARBA00023052"/>
    </source>
</evidence>
<dbReference type="RefSeq" id="WP_186900828.1">
    <property type="nucleotide sequence ID" value="NZ_JACOOT010000006.1"/>
</dbReference>
<dbReference type="SUPFAM" id="SSF52467">
    <property type="entry name" value="DHS-like NAD/FAD-binding domain"/>
    <property type="match status" value="1"/>
</dbReference>
<dbReference type="InterPro" id="IPR045229">
    <property type="entry name" value="TPP_enz"/>
</dbReference>
<dbReference type="GO" id="GO:0000287">
    <property type="term" value="F:magnesium ion binding"/>
    <property type="evidence" value="ECO:0007669"/>
    <property type="project" value="InterPro"/>
</dbReference>
<dbReference type="InterPro" id="IPR012001">
    <property type="entry name" value="Thiamin_PyroP_enz_TPP-bd_dom"/>
</dbReference>
<name>A0A8I0AH76_9FIRM</name>